<dbReference type="STRING" id="760192.Halhy_1783"/>
<feature type="transmembrane region" description="Helical" evidence="1">
    <location>
        <begin position="20"/>
        <end position="40"/>
    </location>
</feature>
<dbReference type="OrthoDB" id="1437042at2"/>
<gene>
    <name evidence="2" type="ordered locus">Halhy_1783</name>
</gene>
<accession>F4L2Z1</accession>
<keyword evidence="3" id="KW-1185">Reference proteome</keyword>
<name>F4L2Z1_HALH1</name>
<dbReference type="InterPro" id="IPR045708">
    <property type="entry name" value="DUF6064"/>
</dbReference>
<evidence type="ECO:0000256" key="1">
    <source>
        <dbReference type="SAM" id="Phobius"/>
    </source>
</evidence>
<dbReference type="AlphaFoldDB" id="F4L2Z1"/>
<keyword evidence="1" id="KW-0472">Membrane</keyword>
<sequence length="215" mass="24265">MKPPFTLEQFLEVFAHYNRAVFPMQVVFYLLSAIIIYFVIKPNPKSDKIISSVLAFFWLWMGVVYHIIHFSKINPLAYVFGALFIIQGILLIGFGVLQDKFSFKFHANKYGITGMIFILFALIVYPILGYFLGHVYPSSPTFGLPCPTTIFTFGLLLLNEKKCPLAVLIIPFLWSIIGFMAAFQFGIVEDTGLLVAGLSAASLLIYRNSMLTQHS</sequence>
<reference evidence="2 3" key="1">
    <citation type="journal article" date="2011" name="Stand. Genomic Sci.">
        <title>Complete genome sequence of Haliscomenobacter hydrossis type strain (O).</title>
        <authorList>
            <consortium name="US DOE Joint Genome Institute (JGI-PGF)"/>
            <person name="Daligault H."/>
            <person name="Lapidus A."/>
            <person name="Zeytun A."/>
            <person name="Nolan M."/>
            <person name="Lucas S."/>
            <person name="Del Rio T.G."/>
            <person name="Tice H."/>
            <person name="Cheng J.F."/>
            <person name="Tapia R."/>
            <person name="Han C."/>
            <person name="Goodwin L."/>
            <person name="Pitluck S."/>
            <person name="Liolios K."/>
            <person name="Pagani I."/>
            <person name="Ivanova N."/>
            <person name="Huntemann M."/>
            <person name="Mavromatis K."/>
            <person name="Mikhailova N."/>
            <person name="Pati A."/>
            <person name="Chen A."/>
            <person name="Palaniappan K."/>
            <person name="Land M."/>
            <person name="Hauser L."/>
            <person name="Brambilla E.M."/>
            <person name="Rohde M."/>
            <person name="Verbarg S."/>
            <person name="Goker M."/>
            <person name="Bristow J."/>
            <person name="Eisen J.A."/>
            <person name="Markowitz V."/>
            <person name="Hugenholtz P."/>
            <person name="Kyrpides N.C."/>
            <person name="Klenk H.P."/>
            <person name="Woyke T."/>
        </authorList>
    </citation>
    <scope>NUCLEOTIDE SEQUENCE [LARGE SCALE GENOMIC DNA]</scope>
    <source>
        <strain evidence="3">ATCC 27775 / DSM 1100 / LMG 10767 / O</strain>
    </source>
</reference>
<dbReference type="RefSeq" id="WP_013764224.1">
    <property type="nucleotide sequence ID" value="NC_015510.1"/>
</dbReference>
<proteinExistence type="predicted"/>
<organism evidence="2 3">
    <name type="scientific">Haliscomenobacter hydrossis (strain ATCC 27775 / DSM 1100 / LMG 10767 / O)</name>
    <dbReference type="NCBI Taxonomy" id="760192"/>
    <lineage>
        <taxon>Bacteria</taxon>
        <taxon>Pseudomonadati</taxon>
        <taxon>Bacteroidota</taxon>
        <taxon>Saprospiria</taxon>
        <taxon>Saprospirales</taxon>
        <taxon>Haliscomenobacteraceae</taxon>
        <taxon>Haliscomenobacter</taxon>
    </lineage>
</organism>
<feature type="transmembrane region" description="Helical" evidence="1">
    <location>
        <begin position="191"/>
        <end position="209"/>
    </location>
</feature>
<keyword evidence="1" id="KW-1133">Transmembrane helix</keyword>
<dbReference type="KEGG" id="hhy:Halhy_1783"/>
<dbReference type="eggNOG" id="ENOG5030258">
    <property type="taxonomic scope" value="Bacteria"/>
</dbReference>
<feature type="transmembrane region" description="Helical" evidence="1">
    <location>
        <begin position="139"/>
        <end position="158"/>
    </location>
</feature>
<reference key="2">
    <citation type="submission" date="2011-04" db="EMBL/GenBank/DDBJ databases">
        <title>Complete sequence of chromosome of Haliscomenobacter hydrossis DSM 1100.</title>
        <authorList>
            <consortium name="US DOE Joint Genome Institute (JGI-PGF)"/>
            <person name="Lucas S."/>
            <person name="Han J."/>
            <person name="Lapidus A."/>
            <person name="Bruce D."/>
            <person name="Goodwin L."/>
            <person name="Pitluck S."/>
            <person name="Peters L."/>
            <person name="Kyrpides N."/>
            <person name="Mavromatis K."/>
            <person name="Ivanova N."/>
            <person name="Ovchinnikova G."/>
            <person name="Pagani I."/>
            <person name="Daligault H."/>
            <person name="Detter J.C."/>
            <person name="Han C."/>
            <person name="Land M."/>
            <person name="Hauser L."/>
            <person name="Markowitz V."/>
            <person name="Cheng J.-F."/>
            <person name="Hugenholtz P."/>
            <person name="Woyke T."/>
            <person name="Wu D."/>
            <person name="Verbarg S."/>
            <person name="Frueling A."/>
            <person name="Brambilla E."/>
            <person name="Klenk H.-P."/>
            <person name="Eisen J.A."/>
        </authorList>
    </citation>
    <scope>NUCLEOTIDE SEQUENCE</scope>
    <source>
        <strain>DSM 1100</strain>
    </source>
</reference>
<evidence type="ECO:0000313" key="3">
    <source>
        <dbReference type="Proteomes" id="UP000008461"/>
    </source>
</evidence>
<feature type="transmembrane region" description="Helical" evidence="1">
    <location>
        <begin position="110"/>
        <end position="133"/>
    </location>
</feature>
<evidence type="ECO:0000313" key="2">
    <source>
        <dbReference type="EMBL" id="AEE49671.1"/>
    </source>
</evidence>
<feature type="transmembrane region" description="Helical" evidence="1">
    <location>
        <begin position="165"/>
        <end position="185"/>
    </location>
</feature>
<dbReference type="EMBL" id="CP002691">
    <property type="protein sequence ID" value="AEE49671.1"/>
    <property type="molecule type" value="Genomic_DNA"/>
</dbReference>
<feature type="transmembrane region" description="Helical" evidence="1">
    <location>
        <begin position="76"/>
        <end position="98"/>
    </location>
</feature>
<dbReference type="Pfam" id="PF19540">
    <property type="entry name" value="DUF6064"/>
    <property type="match status" value="1"/>
</dbReference>
<dbReference type="Proteomes" id="UP000008461">
    <property type="component" value="Chromosome"/>
</dbReference>
<protein>
    <submittedName>
        <fullName evidence="2">Uncharacterized protein</fullName>
    </submittedName>
</protein>
<feature type="transmembrane region" description="Helical" evidence="1">
    <location>
        <begin position="52"/>
        <end position="70"/>
    </location>
</feature>
<keyword evidence="1" id="KW-0812">Transmembrane</keyword>
<dbReference type="HOGENOM" id="CLU_102141_0_0_10"/>